<dbReference type="InterPro" id="IPR005149">
    <property type="entry name" value="Tscrpt_reg_PadR_N"/>
</dbReference>
<protein>
    <submittedName>
        <fullName evidence="3">PadR family transcriptional regulator</fullName>
    </submittedName>
</protein>
<evidence type="ECO:0000259" key="1">
    <source>
        <dbReference type="Pfam" id="PF03551"/>
    </source>
</evidence>
<dbReference type="PANTHER" id="PTHR43252:SF4">
    <property type="entry name" value="TRANSCRIPTIONAL REGULATORY PROTEIN"/>
    <property type="match status" value="1"/>
</dbReference>
<organism evidence="3 4">
    <name type="scientific">Arthrobacter sulfonylureivorans</name>
    <dbReference type="NCBI Taxonomy" id="2486855"/>
    <lineage>
        <taxon>Bacteria</taxon>
        <taxon>Bacillati</taxon>
        <taxon>Actinomycetota</taxon>
        <taxon>Actinomycetes</taxon>
        <taxon>Micrococcales</taxon>
        <taxon>Micrococcaceae</taxon>
        <taxon>Arthrobacter</taxon>
    </lineage>
</organism>
<feature type="domain" description="Transcription regulator PadR N-terminal" evidence="1">
    <location>
        <begin position="7"/>
        <end position="79"/>
    </location>
</feature>
<dbReference type="RefSeq" id="WP_241914647.1">
    <property type="nucleotide sequence ID" value="NZ_CP093326.1"/>
</dbReference>
<dbReference type="InterPro" id="IPR018309">
    <property type="entry name" value="Tscrpt_reg_PadR_C"/>
</dbReference>
<evidence type="ECO:0000313" key="3">
    <source>
        <dbReference type="EMBL" id="UNK46694.1"/>
    </source>
</evidence>
<evidence type="ECO:0000259" key="2">
    <source>
        <dbReference type="Pfam" id="PF10400"/>
    </source>
</evidence>
<proteinExistence type="predicted"/>
<gene>
    <name evidence="3" type="ORF">MNQ99_04880</name>
</gene>
<feature type="domain" description="Transcription regulator PadR C-terminal" evidence="2">
    <location>
        <begin position="91"/>
        <end position="168"/>
    </location>
</feature>
<dbReference type="Gene3D" id="6.10.140.190">
    <property type="match status" value="1"/>
</dbReference>
<evidence type="ECO:0000313" key="4">
    <source>
        <dbReference type="Proteomes" id="UP000829069"/>
    </source>
</evidence>
<dbReference type="Pfam" id="PF10400">
    <property type="entry name" value="Vir_act_alpha_C"/>
    <property type="match status" value="1"/>
</dbReference>
<keyword evidence="4" id="KW-1185">Reference proteome</keyword>
<sequence length="182" mass="20793">MSLPHAILTALLEQPGSGAELARRFDKSFGFFWPATHQQIYRELAKLERNGLVHSTGRDSSRGRAKDYNVLAAGRKELSRWTLEQQEPRPVREELMIRLRASSVLGDVPINDELERHLGLHRTQLAAYQQLDQRGSWDDANRLQRAVLQAGIMFEQTWIEWAEHTLALQPAAETDRATSTPR</sequence>
<reference evidence="3 4" key="1">
    <citation type="submission" date="2022-03" db="EMBL/GenBank/DDBJ databases">
        <title>Isotopic signatures of nitrous oxide derived from detoxification processes.</title>
        <authorList>
            <person name="Behrendt U."/>
            <person name="Buchen C."/>
            <person name="Well R."/>
            <person name="Ulrich A."/>
            <person name="Rohe L."/>
            <person name="Kolb S."/>
            <person name="Schloter M."/>
            <person name="Horn M.A."/>
            <person name="Augustin J."/>
        </authorList>
    </citation>
    <scope>NUCLEOTIDE SEQUENCE [LARGE SCALE GENOMIC DNA]</scope>
    <source>
        <strain evidence="3 4">S4-C24</strain>
    </source>
</reference>
<dbReference type="Proteomes" id="UP000829069">
    <property type="component" value="Chromosome"/>
</dbReference>
<accession>A0ABY3W8N0</accession>
<dbReference type="Gene3D" id="1.10.10.10">
    <property type="entry name" value="Winged helix-like DNA-binding domain superfamily/Winged helix DNA-binding domain"/>
    <property type="match status" value="1"/>
</dbReference>
<dbReference type="EMBL" id="CP093326">
    <property type="protein sequence ID" value="UNK46694.1"/>
    <property type="molecule type" value="Genomic_DNA"/>
</dbReference>
<name>A0ABY3W8N0_9MICC</name>
<dbReference type="SUPFAM" id="SSF46785">
    <property type="entry name" value="Winged helix' DNA-binding domain"/>
    <property type="match status" value="1"/>
</dbReference>
<dbReference type="Pfam" id="PF03551">
    <property type="entry name" value="PadR"/>
    <property type="match status" value="1"/>
</dbReference>
<dbReference type="PANTHER" id="PTHR43252">
    <property type="entry name" value="TRANSCRIPTIONAL REGULATOR YQJI"/>
    <property type="match status" value="1"/>
</dbReference>
<dbReference type="InterPro" id="IPR036390">
    <property type="entry name" value="WH_DNA-bd_sf"/>
</dbReference>
<dbReference type="InterPro" id="IPR036388">
    <property type="entry name" value="WH-like_DNA-bd_sf"/>
</dbReference>